<evidence type="ECO:0000313" key="4">
    <source>
        <dbReference type="EMBL" id="KAL2088498.1"/>
    </source>
</evidence>
<gene>
    <name evidence="4" type="ORF">ACEWY4_015397</name>
</gene>
<dbReference type="AlphaFoldDB" id="A0ABD1JMW7"/>
<dbReference type="InterPro" id="IPR036054">
    <property type="entry name" value="BTG-like_sf"/>
</dbReference>
<dbReference type="PRINTS" id="PR00310">
    <property type="entry name" value="ANTIPRLFBTG1"/>
</dbReference>
<keyword evidence="5" id="KW-1185">Reference proteome</keyword>
<evidence type="ECO:0000256" key="2">
    <source>
        <dbReference type="SAM" id="MobiDB-lite"/>
    </source>
</evidence>
<dbReference type="SMART" id="SM00099">
    <property type="entry name" value="btg1"/>
    <property type="match status" value="1"/>
</dbReference>
<feature type="region of interest" description="Disordered" evidence="2">
    <location>
        <begin position="143"/>
        <end position="168"/>
    </location>
</feature>
<feature type="compositionally biased region" description="Polar residues" evidence="2">
    <location>
        <begin position="159"/>
        <end position="168"/>
    </location>
</feature>
<comment type="caution">
    <text evidence="4">The sequence shown here is derived from an EMBL/GenBank/DDBJ whole genome shotgun (WGS) entry which is preliminary data.</text>
</comment>
<sequence length="198" mass="22074">MKREIAAVVFFLKRLIRIAGKVDPEKVEAFVERLMIALQDKYRGHWYADSPSKGQAFRCIRINSSQRVDPELMRACQESGVQYADLGLPRELTLWVDPGEVVCRYGERRPAFTIASFSGERSTNEIDATKKVISAVENIIANNHGIPSSEGGGGGQRRSVPTYTRRSSQLTNICTPARQRQSFSGPIDTESVVKLNSL</sequence>
<dbReference type="FunFam" id="3.90.640.90:FF:000002">
    <property type="entry name" value="BTG anti-proliferation factor 4"/>
    <property type="match status" value="1"/>
</dbReference>
<comment type="similarity">
    <text evidence="1">Belongs to the BTG family.</text>
</comment>
<dbReference type="EMBL" id="JBHFQA010000013">
    <property type="protein sequence ID" value="KAL2088498.1"/>
    <property type="molecule type" value="Genomic_DNA"/>
</dbReference>
<organism evidence="4 5">
    <name type="scientific">Coilia grayii</name>
    <name type="common">Gray's grenadier anchovy</name>
    <dbReference type="NCBI Taxonomy" id="363190"/>
    <lineage>
        <taxon>Eukaryota</taxon>
        <taxon>Metazoa</taxon>
        <taxon>Chordata</taxon>
        <taxon>Craniata</taxon>
        <taxon>Vertebrata</taxon>
        <taxon>Euteleostomi</taxon>
        <taxon>Actinopterygii</taxon>
        <taxon>Neopterygii</taxon>
        <taxon>Teleostei</taxon>
        <taxon>Clupei</taxon>
        <taxon>Clupeiformes</taxon>
        <taxon>Clupeoidei</taxon>
        <taxon>Engraulidae</taxon>
        <taxon>Coilinae</taxon>
        <taxon>Coilia</taxon>
    </lineage>
</organism>
<dbReference type="PANTHER" id="PTHR22978:SF6">
    <property type="entry name" value="PROTEIN BTG3"/>
    <property type="match status" value="1"/>
</dbReference>
<dbReference type="InterPro" id="IPR033332">
    <property type="entry name" value="BTG"/>
</dbReference>
<evidence type="ECO:0000259" key="3">
    <source>
        <dbReference type="PROSITE" id="PS00960"/>
    </source>
</evidence>
<evidence type="ECO:0000256" key="1">
    <source>
        <dbReference type="ARBA" id="ARBA00007989"/>
    </source>
</evidence>
<dbReference type="InterPro" id="IPR002087">
    <property type="entry name" value="Anti_prolifrtn"/>
</dbReference>
<name>A0ABD1JMW7_9TELE</name>
<dbReference type="PANTHER" id="PTHR22978">
    <property type="entry name" value="B-CELL TRANSLOCATION GENE"/>
    <property type="match status" value="1"/>
</dbReference>
<dbReference type="Proteomes" id="UP001591681">
    <property type="component" value="Unassembled WGS sequence"/>
</dbReference>
<reference evidence="4 5" key="1">
    <citation type="submission" date="2024-09" db="EMBL/GenBank/DDBJ databases">
        <title>A chromosome-level genome assembly of Gray's grenadier anchovy, Coilia grayii.</title>
        <authorList>
            <person name="Fu Z."/>
        </authorList>
    </citation>
    <scope>NUCLEOTIDE SEQUENCE [LARGE SCALE GENOMIC DNA]</scope>
    <source>
        <strain evidence="4">G4</strain>
        <tissue evidence="4">Muscle</tissue>
    </source>
</reference>
<dbReference type="SUPFAM" id="SSF160696">
    <property type="entry name" value="BTG domain-like"/>
    <property type="match status" value="1"/>
</dbReference>
<accession>A0ABD1JMW7</accession>
<proteinExistence type="inferred from homology"/>
<dbReference type="Gene3D" id="3.90.640.90">
    <property type="entry name" value="Anti-proliferative protein, N-terminal domain"/>
    <property type="match status" value="1"/>
</dbReference>
<dbReference type="PROSITE" id="PS00960">
    <property type="entry name" value="BTG_1"/>
    <property type="match status" value="1"/>
</dbReference>
<dbReference type="Pfam" id="PF07742">
    <property type="entry name" value="BTG"/>
    <property type="match status" value="1"/>
</dbReference>
<feature type="domain" description="Anti-proliferative protein" evidence="3">
    <location>
        <begin position="42"/>
        <end position="62"/>
    </location>
</feature>
<evidence type="ECO:0000313" key="5">
    <source>
        <dbReference type="Proteomes" id="UP001591681"/>
    </source>
</evidence>
<protein>
    <recommendedName>
        <fullName evidence="3">Anti-proliferative protein domain-containing protein</fullName>
    </recommendedName>
</protein>